<dbReference type="AlphaFoldDB" id="A0A9R1VEV2"/>
<comment type="pathway">
    <text evidence="2">Amino-acid degradation; L-valine degradation.</text>
</comment>
<dbReference type="Pfam" id="PF16113">
    <property type="entry name" value="ECH_2"/>
    <property type="match status" value="1"/>
</dbReference>
<evidence type="ECO:0000256" key="2">
    <source>
        <dbReference type="RuleBase" id="RU369070"/>
    </source>
</evidence>
<organism evidence="4 5">
    <name type="scientific">Lactuca sativa</name>
    <name type="common">Garden lettuce</name>
    <dbReference type="NCBI Taxonomy" id="4236"/>
    <lineage>
        <taxon>Eukaryota</taxon>
        <taxon>Viridiplantae</taxon>
        <taxon>Streptophyta</taxon>
        <taxon>Embryophyta</taxon>
        <taxon>Tracheophyta</taxon>
        <taxon>Spermatophyta</taxon>
        <taxon>Magnoliopsida</taxon>
        <taxon>eudicotyledons</taxon>
        <taxon>Gunneridae</taxon>
        <taxon>Pentapetalae</taxon>
        <taxon>asterids</taxon>
        <taxon>campanulids</taxon>
        <taxon>Asterales</taxon>
        <taxon>Asteraceae</taxon>
        <taxon>Cichorioideae</taxon>
        <taxon>Cichorieae</taxon>
        <taxon>Lactucinae</taxon>
        <taxon>Lactuca</taxon>
    </lineage>
</organism>
<dbReference type="GO" id="GO:0006574">
    <property type="term" value="P:L-valine catabolic process"/>
    <property type="evidence" value="ECO:0000318"/>
    <property type="project" value="GO_Central"/>
</dbReference>
<evidence type="ECO:0000256" key="1">
    <source>
        <dbReference type="ARBA" id="ARBA00022801"/>
    </source>
</evidence>
<dbReference type="PANTHER" id="PTHR43176:SF6">
    <property type="entry name" value="3-HYDROXYISOBUTYRYL-COA HYDROLASE"/>
    <property type="match status" value="1"/>
</dbReference>
<dbReference type="GO" id="GO:0003860">
    <property type="term" value="F:3-hydroxyisobutyryl-CoA hydrolase activity"/>
    <property type="evidence" value="ECO:0000318"/>
    <property type="project" value="GO_Central"/>
</dbReference>
<dbReference type="SUPFAM" id="SSF52096">
    <property type="entry name" value="ClpP/crotonase"/>
    <property type="match status" value="1"/>
</dbReference>
<comment type="caution">
    <text evidence="4">The sequence shown here is derived from an EMBL/GenBank/DDBJ whole genome shotgun (WGS) entry which is preliminary data.</text>
</comment>
<proteinExistence type="inferred from homology"/>
<accession>A0A9R1VEV2</accession>
<comment type="function">
    <text evidence="2">Hydrolyzes 3-hydroxyisobutyryl-CoA (HIBYL-CoA), a saline catabolite. Has high activity toward isobutyryl-CoA. Could be an isobutyryl-CoA dehydrogenase that functions in valine catabolism.</text>
</comment>
<evidence type="ECO:0000313" key="4">
    <source>
        <dbReference type="EMBL" id="KAJ0204830.1"/>
    </source>
</evidence>
<comment type="similarity">
    <text evidence="2">Belongs to the enoyl-CoA hydratase/isomerase family.</text>
</comment>
<evidence type="ECO:0000259" key="3">
    <source>
        <dbReference type="Pfam" id="PF16113"/>
    </source>
</evidence>
<feature type="domain" description="Enoyl-CoA hydratase/isomerase" evidence="3">
    <location>
        <begin position="48"/>
        <end position="414"/>
    </location>
</feature>
<comment type="catalytic activity">
    <reaction evidence="2">
        <text>3-hydroxy-2-methylpropanoyl-CoA + H2O = 3-hydroxy-2-methylpropanoate + CoA + H(+)</text>
        <dbReference type="Rhea" id="RHEA:20888"/>
        <dbReference type="ChEBI" id="CHEBI:11805"/>
        <dbReference type="ChEBI" id="CHEBI:15377"/>
        <dbReference type="ChEBI" id="CHEBI:15378"/>
        <dbReference type="ChEBI" id="CHEBI:57287"/>
        <dbReference type="ChEBI" id="CHEBI:57340"/>
        <dbReference type="EC" id="3.1.2.4"/>
    </reaction>
</comment>
<evidence type="ECO:0000313" key="5">
    <source>
        <dbReference type="Proteomes" id="UP000235145"/>
    </source>
</evidence>
<reference evidence="4 5" key="1">
    <citation type="journal article" date="2017" name="Nat. Commun.">
        <title>Genome assembly with in vitro proximity ligation data and whole-genome triplication in lettuce.</title>
        <authorList>
            <person name="Reyes-Chin-Wo S."/>
            <person name="Wang Z."/>
            <person name="Yang X."/>
            <person name="Kozik A."/>
            <person name="Arikit S."/>
            <person name="Song C."/>
            <person name="Xia L."/>
            <person name="Froenicke L."/>
            <person name="Lavelle D.O."/>
            <person name="Truco M.J."/>
            <person name="Xia R."/>
            <person name="Zhu S."/>
            <person name="Xu C."/>
            <person name="Xu H."/>
            <person name="Xu X."/>
            <person name="Cox K."/>
            <person name="Korf I."/>
            <person name="Meyers B.C."/>
            <person name="Michelmore R.W."/>
        </authorList>
    </citation>
    <scope>NUCLEOTIDE SEQUENCE [LARGE SCALE GENOMIC DNA]</scope>
    <source>
        <strain evidence="5">cv. Salinas</strain>
        <tissue evidence="4">Seedlings</tissue>
    </source>
</reference>
<dbReference type="Proteomes" id="UP000235145">
    <property type="component" value="Unassembled WGS sequence"/>
</dbReference>
<dbReference type="EMBL" id="NBSK02000005">
    <property type="protein sequence ID" value="KAJ0204830.1"/>
    <property type="molecule type" value="Genomic_DNA"/>
</dbReference>
<keyword evidence="1 2" id="KW-0378">Hydrolase</keyword>
<dbReference type="InterPro" id="IPR029045">
    <property type="entry name" value="ClpP/crotonase-like_dom_sf"/>
</dbReference>
<name>A0A9R1VEV2_LACSA</name>
<dbReference type="InterPro" id="IPR032259">
    <property type="entry name" value="HIBYL-CoA-H"/>
</dbReference>
<dbReference type="CDD" id="cd06558">
    <property type="entry name" value="crotonase-like"/>
    <property type="match status" value="1"/>
</dbReference>
<dbReference type="EC" id="3.1.2.4" evidence="2"/>
<keyword evidence="5" id="KW-1185">Reference proteome</keyword>
<protein>
    <recommendedName>
        <fullName evidence="2">3-hydroxyisobutyryl-CoA hydrolase</fullName>
        <shortName evidence="2">HIB-CoA hydrolase</shortName>
        <shortName evidence="2">HIBYL-CoA-H</shortName>
        <ecNumber evidence="2">3.1.2.4</ecNumber>
    </recommendedName>
    <alternativeName>
        <fullName evidence="2">3-hydroxyisobutyryl-coenzyme A hydrolase</fullName>
    </alternativeName>
</protein>
<gene>
    <name evidence="4" type="ORF">LSAT_V11C500259550</name>
</gene>
<sequence>MSLASTTEVLNRALLRRDSIWIPQISYRDLDVREYVMVIFEDILGGRKVILNRPKKMNTLNYETVSSRIRRMYEKLKTYESDPTIKIVILKAYGKAFCAGGDVTSAVNLAAFGKCKLLLKLDMMEKINSIKTTSFNVSGHWSFVMSFYCKQFSLDYLLATYKKPMLAILDGSVMGGGVGISIHSTFRIVTENTIFAMPEASIGLFPDVGASYFLSRLPGFFGEYIGLTGVRLDGAEMLALGLGTHFIPSKNLQSMEKAIEKMVATSDAISVATMSMVINKFAQEVNVKPDSVTHRLKMINQCFSGETCEEILSSLERLSMQVEEKWINHAITSMKTASPICLKIFLKTIREGRSMQIEQCLGNEYIALSHILRKTISNDFYEGARAMLIEKDKKPQWGPSKLEKVSDQMVAQCFSRSFSVDDDWLPLRLPPRFDETNDRRSKL</sequence>
<dbReference type="InterPro" id="IPR045004">
    <property type="entry name" value="ECH_dom"/>
</dbReference>
<dbReference type="Gene3D" id="3.90.226.10">
    <property type="entry name" value="2-enoyl-CoA Hydratase, Chain A, domain 1"/>
    <property type="match status" value="1"/>
</dbReference>
<dbReference type="PANTHER" id="PTHR43176">
    <property type="entry name" value="3-HYDROXYISOBUTYRYL-COA HYDROLASE-RELATED"/>
    <property type="match status" value="1"/>
</dbReference>